<dbReference type="Ensembl" id="ENSSSCT00045067935.1">
    <property type="protein sequence ID" value="ENSSSCP00045048290.1"/>
    <property type="gene ID" value="ENSSSCG00045039082.1"/>
</dbReference>
<dbReference type="PANTHER" id="PTHR24024">
    <property type="entry name" value="PULMONARY SURFACTANT-ASSOCIATED PROTEIN A"/>
    <property type="match status" value="1"/>
</dbReference>
<comment type="subcellular location">
    <subcellularLocation>
        <location evidence="1">Secreted</location>
    </subcellularLocation>
</comment>
<protein>
    <recommendedName>
        <fullName evidence="2">Mannose-binding protein C</fullName>
    </recommendedName>
</protein>
<dbReference type="Ensembl" id="ENSSSCT00035056908.1">
    <property type="protein sequence ID" value="ENSSSCP00035022890.1"/>
    <property type="gene ID" value="ENSSSCG00035042821.1"/>
</dbReference>
<dbReference type="GO" id="GO:0006958">
    <property type="term" value="P:complement activation, classical pathway"/>
    <property type="evidence" value="ECO:0007669"/>
    <property type="project" value="UniProtKB-KW"/>
</dbReference>
<evidence type="ECO:0000256" key="2">
    <source>
        <dbReference type="ARBA" id="ARBA00021805"/>
    </source>
</evidence>
<dbReference type="GO" id="GO:0005537">
    <property type="term" value="F:D-mannose binding"/>
    <property type="evidence" value="ECO:0007669"/>
    <property type="project" value="UniProtKB-KW"/>
</dbReference>
<evidence type="ECO:0000256" key="12">
    <source>
        <dbReference type="ARBA" id="ARBA00023054"/>
    </source>
</evidence>
<dbReference type="Proteomes" id="UP000694726">
    <property type="component" value="Unplaced"/>
</dbReference>
<evidence type="ECO:0000313" key="20">
    <source>
        <dbReference type="Ensembl" id="ENSSSCP00070037369.1"/>
    </source>
</evidence>
<reference evidence="20" key="2">
    <citation type="submission" date="2025-05" db="UniProtKB">
        <authorList>
            <consortium name="Ensembl"/>
        </authorList>
    </citation>
    <scope>IDENTIFICATION</scope>
</reference>
<dbReference type="Proteomes" id="UP000694724">
    <property type="component" value="Unplaced"/>
</dbReference>
<dbReference type="Ensembl" id="ENSSSCT00055013965.1">
    <property type="protein sequence ID" value="ENSSSCP00055010987.1"/>
    <property type="gene ID" value="ENSSSCG00055007188.1"/>
</dbReference>
<dbReference type="Proteomes" id="UP000314985">
    <property type="component" value="Chromosome 14"/>
</dbReference>
<sequence length="240" mass="25573">MSLFPSLHLLLLIVMTASHTETENCEDIQNTCLVISCDSPGINGLPGKDGHDGAKGEKGEPGQGLIGLQGLPGMVGPQGSPGIPGLPGLKGQKGDSGIDPGNSLANLRSELDNIKKWLIFAQGKQVGKKLYLTNGKKMSFNGVKALCAQFQASVATPTNSRENQAIQELAGTEAFLGITDEYTEGQFVDLTGKRVRYQNWNDGEPNNADSAEHCVEILKDGKWNDIFCSSQLLAVCEFPA</sequence>
<dbReference type="PROSITE" id="PS00615">
    <property type="entry name" value="C_TYPE_LECTIN_1"/>
    <property type="match status" value="1"/>
</dbReference>
<dbReference type="AlphaFoldDB" id="A0A4X1V976"/>
<keyword evidence="11" id="KW-0465">Mannose-binding</keyword>
<keyword evidence="3" id="KW-0964">Secreted</keyword>
<feature type="region of interest" description="Disordered" evidence="17">
    <location>
        <begin position="45"/>
        <end position="102"/>
    </location>
</feature>
<evidence type="ECO:0000256" key="1">
    <source>
        <dbReference type="ARBA" id="ARBA00004613"/>
    </source>
</evidence>
<dbReference type="Ensembl" id="ENSSSCT00070044347.1">
    <property type="protein sequence ID" value="ENSSSCP00070037369.1"/>
    <property type="gene ID" value="ENSSSCG00070022308.1"/>
</dbReference>
<dbReference type="PROSITE" id="PS50041">
    <property type="entry name" value="C_TYPE_LECTIN_2"/>
    <property type="match status" value="1"/>
</dbReference>
<keyword evidence="8" id="KW-0106">Calcium</keyword>
<evidence type="ECO:0000256" key="8">
    <source>
        <dbReference type="ARBA" id="ARBA00022837"/>
    </source>
</evidence>
<evidence type="ECO:0000256" key="7">
    <source>
        <dbReference type="ARBA" id="ARBA00022737"/>
    </source>
</evidence>
<dbReference type="InterPro" id="IPR016186">
    <property type="entry name" value="C-type_lectin-like/link_sf"/>
</dbReference>
<keyword evidence="6" id="KW-0430">Lectin</keyword>
<keyword evidence="15" id="KW-1015">Disulfide bond</keyword>
<evidence type="ECO:0000256" key="14">
    <source>
        <dbReference type="ARBA" id="ARBA00023153"/>
    </source>
</evidence>
<dbReference type="InterPro" id="IPR001304">
    <property type="entry name" value="C-type_lectin-like"/>
</dbReference>
<evidence type="ECO:0000256" key="13">
    <source>
        <dbReference type="ARBA" id="ARBA00023119"/>
    </source>
</evidence>
<evidence type="ECO:0000256" key="9">
    <source>
        <dbReference type="ARBA" id="ARBA00022859"/>
    </source>
</evidence>
<dbReference type="InterPro" id="IPR016187">
    <property type="entry name" value="CTDL_fold"/>
</dbReference>
<name>A0A4X1V976_PIG</name>
<feature type="signal peptide" evidence="18">
    <location>
        <begin position="1"/>
        <end position="22"/>
    </location>
</feature>
<dbReference type="SMART" id="SM00034">
    <property type="entry name" value="CLECT"/>
    <property type="match status" value="1"/>
</dbReference>
<feature type="chain" id="PRO_5044615425" description="Mannose-binding protein C" evidence="18">
    <location>
        <begin position="23"/>
        <end position="240"/>
    </location>
</feature>
<dbReference type="Ensembl" id="ENSSSCT00015020694.1">
    <property type="protein sequence ID" value="ENSSSCP00015008136.1"/>
    <property type="gene ID" value="ENSSSCG00015015601.1"/>
</dbReference>
<dbReference type="FunFam" id="3.10.100.10:FF:000088">
    <property type="entry name" value="Mannose-binding protein A"/>
    <property type="match status" value="1"/>
</dbReference>
<organism evidence="20 21">
    <name type="scientific">Sus scrofa</name>
    <name type="common">Pig</name>
    <dbReference type="NCBI Taxonomy" id="9823"/>
    <lineage>
        <taxon>Eukaryota</taxon>
        <taxon>Metazoa</taxon>
        <taxon>Chordata</taxon>
        <taxon>Craniata</taxon>
        <taxon>Vertebrata</taxon>
        <taxon>Euteleostomi</taxon>
        <taxon>Mammalia</taxon>
        <taxon>Eutheria</taxon>
        <taxon>Laurasiatheria</taxon>
        <taxon>Artiodactyla</taxon>
        <taxon>Suina</taxon>
        <taxon>Suidae</taxon>
        <taxon>Sus</taxon>
    </lineage>
</organism>
<dbReference type="Proteomes" id="UP000694720">
    <property type="component" value="Unplaced"/>
</dbReference>
<keyword evidence="5 18" id="KW-0732">Signal</keyword>
<dbReference type="InterPro" id="IPR051077">
    <property type="entry name" value="Ca-dependent_lectin"/>
</dbReference>
<feature type="compositionally biased region" description="Basic and acidic residues" evidence="17">
    <location>
        <begin position="48"/>
        <end position="60"/>
    </location>
</feature>
<keyword evidence="13" id="KW-0176">Collagen</keyword>
<keyword evidence="16" id="KW-0379">Hydroxylation</keyword>
<dbReference type="SUPFAM" id="SSF56436">
    <property type="entry name" value="C-type lectin-like"/>
    <property type="match status" value="1"/>
</dbReference>
<evidence type="ECO:0000256" key="15">
    <source>
        <dbReference type="ARBA" id="ARBA00023157"/>
    </source>
</evidence>
<keyword evidence="7" id="KW-0677">Repeat</keyword>
<dbReference type="Proteomes" id="UP000694727">
    <property type="component" value="Unplaced"/>
</dbReference>
<feature type="domain" description="C-type lectin" evidence="19">
    <location>
        <begin position="126"/>
        <end position="237"/>
    </location>
</feature>
<proteinExistence type="predicted"/>
<keyword evidence="4" id="KW-0399">Innate immunity</keyword>
<dbReference type="Pfam" id="PF01391">
    <property type="entry name" value="Collagen"/>
    <property type="match status" value="1"/>
</dbReference>
<evidence type="ECO:0000259" key="19">
    <source>
        <dbReference type="PROSITE" id="PS50041"/>
    </source>
</evidence>
<evidence type="ECO:0000256" key="6">
    <source>
        <dbReference type="ARBA" id="ARBA00022734"/>
    </source>
</evidence>
<evidence type="ECO:0000313" key="21">
    <source>
        <dbReference type="Proteomes" id="UP000314985"/>
    </source>
</evidence>
<dbReference type="GO" id="GO:0005615">
    <property type="term" value="C:extracellular space"/>
    <property type="evidence" value="ECO:0007669"/>
    <property type="project" value="UniProtKB-ARBA"/>
</dbReference>
<evidence type="ECO:0000256" key="17">
    <source>
        <dbReference type="SAM" id="MobiDB-lite"/>
    </source>
</evidence>
<dbReference type="GO" id="GO:0001867">
    <property type="term" value="P:complement activation, lectin pathway"/>
    <property type="evidence" value="ECO:0007669"/>
    <property type="project" value="UniProtKB-KW"/>
</dbReference>
<evidence type="ECO:0000256" key="18">
    <source>
        <dbReference type="SAM" id="SignalP"/>
    </source>
</evidence>
<dbReference type="InterPro" id="IPR008160">
    <property type="entry name" value="Collagen"/>
</dbReference>
<keyword evidence="14" id="KW-1018">Complement activation lectin pathway</keyword>
<keyword evidence="12" id="KW-0175">Coiled coil</keyword>
<dbReference type="InterPro" id="IPR018378">
    <property type="entry name" value="C-type_lectin_CS"/>
</dbReference>
<dbReference type="Proteomes" id="UP000694728">
    <property type="component" value="Unplaced"/>
</dbReference>
<evidence type="ECO:0000256" key="16">
    <source>
        <dbReference type="ARBA" id="ARBA00023278"/>
    </source>
</evidence>
<evidence type="ECO:0000256" key="11">
    <source>
        <dbReference type="ARBA" id="ARBA00023035"/>
    </source>
</evidence>
<keyword evidence="9" id="KW-0391">Immunity</keyword>
<keyword evidence="10" id="KW-0180">Complement pathway</keyword>
<evidence type="ECO:0000256" key="5">
    <source>
        <dbReference type="ARBA" id="ARBA00022729"/>
    </source>
</evidence>
<dbReference type="PANTHER" id="PTHR24024:SF34">
    <property type="entry name" value="MANNOSE-BINDING PROTEIN C"/>
    <property type="match status" value="1"/>
</dbReference>
<accession>A0A4X1V976</accession>
<evidence type="ECO:0000256" key="3">
    <source>
        <dbReference type="ARBA" id="ARBA00022525"/>
    </source>
</evidence>
<reference evidence="20 21" key="1">
    <citation type="submission" date="2017-08" db="EMBL/GenBank/DDBJ databases">
        <title>USMARCv1.0.</title>
        <authorList>
            <person name="Hannum G.I."/>
            <person name="Koren S."/>
            <person name="Schroeder S.G."/>
            <person name="Chin S.C."/>
            <person name="Nonneman D.J."/>
            <person name="Becker S.A."/>
            <person name="Rosen B.D."/>
            <person name="Bickhart D.M."/>
            <person name="Putnam N.H."/>
            <person name="Green R.E."/>
            <person name="Tuggle C.K."/>
            <person name="Liu H."/>
            <person name="Rohrer G.A."/>
            <person name="Warr A."/>
            <person name="Hall R."/>
            <person name="Kim K."/>
            <person name="Hume D.A."/>
            <person name="Talbot R."/>
            <person name="Chow W."/>
            <person name="Howe K."/>
            <person name="Schwartz A.S."/>
            <person name="Watson M."/>
            <person name="Archibald A.L."/>
            <person name="Phillippy A.M."/>
            <person name="Smith T.P.L."/>
        </authorList>
    </citation>
    <scope>NUCLEOTIDE SEQUENCE [LARGE SCALE GENOMIC DNA]</scope>
</reference>
<dbReference type="GO" id="GO:0005581">
    <property type="term" value="C:collagen trimer"/>
    <property type="evidence" value="ECO:0007669"/>
    <property type="project" value="UniProtKB-KW"/>
</dbReference>
<evidence type="ECO:0000256" key="10">
    <source>
        <dbReference type="ARBA" id="ARBA00022875"/>
    </source>
</evidence>
<dbReference type="Ensembl" id="ENSSSCT00025099869.1">
    <property type="protein sequence ID" value="ENSSSCP00025044026.1"/>
    <property type="gene ID" value="ENSSSCG00025072630.1"/>
</dbReference>
<dbReference type="Gene3D" id="3.10.100.10">
    <property type="entry name" value="Mannose-Binding Protein A, subunit A"/>
    <property type="match status" value="1"/>
</dbReference>
<evidence type="ECO:0000256" key="4">
    <source>
        <dbReference type="ARBA" id="ARBA00022588"/>
    </source>
</evidence>
<dbReference type="Pfam" id="PF00059">
    <property type="entry name" value="Lectin_C"/>
    <property type="match status" value="1"/>
</dbReference>